<dbReference type="SUPFAM" id="SSF55424">
    <property type="entry name" value="FAD/NAD-linked reductases, dimerisation (C-terminal) domain"/>
    <property type="match status" value="1"/>
</dbReference>
<dbReference type="InterPro" id="IPR016156">
    <property type="entry name" value="FAD/NAD-linked_Rdtase_dimer_sf"/>
</dbReference>
<evidence type="ECO:0000259" key="19">
    <source>
        <dbReference type="Pfam" id="PF07992"/>
    </source>
</evidence>
<dbReference type="Pfam" id="PF02852">
    <property type="entry name" value="Pyr_redox_dim"/>
    <property type="match status" value="1"/>
</dbReference>
<dbReference type="InterPro" id="IPR012999">
    <property type="entry name" value="Pyr_OxRdtase_I_AS"/>
</dbReference>
<dbReference type="NCBIfam" id="TIGR02053">
    <property type="entry name" value="MerA"/>
    <property type="match status" value="1"/>
</dbReference>
<dbReference type="PRINTS" id="PR00368">
    <property type="entry name" value="FADPNR"/>
</dbReference>
<keyword evidence="13" id="KW-1015">Disulfide bond</keyword>
<dbReference type="EMBL" id="JAKZBV010000001">
    <property type="protein sequence ID" value="MCH6470404.1"/>
    <property type="molecule type" value="Genomic_DNA"/>
</dbReference>
<dbReference type="PROSITE" id="PS00076">
    <property type="entry name" value="PYRIDINE_REDOX_1"/>
    <property type="match status" value="1"/>
</dbReference>
<dbReference type="Proteomes" id="UP001202922">
    <property type="component" value="Unassembled WGS sequence"/>
</dbReference>
<dbReference type="Pfam" id="PF07992">
    <property type="entry name" value="Pyr_redox_2"/>
    <property type="match status" value="1"/>
</dbReference>
<evidence type="ECO:0000313" key="20">
    <source>
        <dbReference type="EMBL" id="MCH6470404.1"/>
    </source>
</evidence>
<name>A0ABS9U141_9MICC</name>
<dbReference type="PANTHER" id="PTHR43014:SF2">
    <property type="entry name" value="MERCURIC REDUCTASE"/>
    <property type="match status" value="1"/>
</dbReference>
<evidence type="ECO:0000256" key="16">
    <source>
        <dbReference type="ARBA" id="ARBA00048984"/>
    </source>
</evidence>
<keyword evidence="11" id="KW-0476">Mercury</keyword>
<sequence>MAEEYDLVVVGSGSAGFAAAIRATTMGLRVAMAESATVGGTCVNTGCVPSKALLAAAQARHAAADAGRFPGLAPAPVGLDMPALVAGKDALVGWMRQQKYLDLADDYGWDIHRGRAVFSGVADDPVLDVADGDREAVRLRGRHYLVATGSAPWVPELPGLAEAGYLTSQTAMELEEVPESLLIVGGGYVAVEQAQLFARLGSRVTVLARSRLLSGEEPEVSMALASVFHEEGITVARRAVPTAVRTEPDTGEAVVTAAVAGGAAQDFRAQRVLMATGRRPVTEGLGLPGIGVATGDRGEVLVDPGLRTTNPRVWGAGDVTGHREFVNVAAAHGALAVENAFAAAGLEVDYSQLPRVAFTSPAVGAVGLTDRQANGAGHACECRVLPLEFVPRALVNRDTRGFIKIVAEEGTGRILGITAVAQDAGELAAAGVHLIASGTTVHELASRWAPYLTMAEGLKIAAQSYTADVSRLSCCAV</sequence>
<keyword evidence="9 17" id="KW-0274">FAD</keyword>
<evidence type="ECO:0000256" key="11">
    <source>
        <dbReference type="ARBA" id="ARBA00022914"/>
    </source>
</evidence>
<dbReference type="GO" id="GO:0016152">
    <property type="term" value="F:mercury (II) reductase (NADP+) activity"/>
    <property type="evidence" value="ECO:0007669"/>
    <property type="project" value="UniProtKB-EC"/>
</dbReference>
<evidence type="ECO:0000256" key="3">
    <source>
        <dbReference type="ARBA" id="ARBA00011738"/>
    </source>
</evidence>
<keyword evidence="21" id="KW-1185">Reference proteome</keyword>
<dbReference type="Gene3D" id="3.30.390.30">
    <property type="match status" value="1"/>
</dbReference>
<dbReference type="InterPro" id="IPR036188">
    <property type="entry name" value="FAD/NAD-bd_sf"/>
</dbReference>
<dbReference type="SUPFAM" id="SSF51905">
    <property type="entry name" value="FAD/NAD(P)-binding domain"/>
    <property type="match status" value="1"/>
</dbReference>
<dbReference type="Gene3D" id="3.50.50.60">
    <property type="entry name" value="FAD/NAD(P)-binding domain"/>
    <property type="match status" value="2"/>
</dbReference>
<gene>
    <name evidence="20" type="primary">merA</name>
    <name evidence="20" type="ORF">L0M17_10505</name>
</gene>
<comment type="similarity">
    <text evidence="2 17">Belongs to the class-I pyridine nucleotide-disulfide oxidoreductase family.</text>
</comment>
<comment type="catalytic activity">
    <reaction evidence="16">
        <text>Hg + NADP(+) + H(+) = Hg(2+) + NADPH</text>
        <dbReference type="Rhea" id="RHEA:23856"/>
        <dbReference type="ChEBI" id="CHEBI:15378"/>
        <dbReference type="ChEBI" id="CHEBI:16170"/>
        <dbReference type="ChEBI" id="CHEBI:16793"/>
        <dbReference type="ChEBI" id="CHEBI:57783"/>
        <dbReference type="ChEBI" id="CHEBI:58349"/>
        <dbReference type="EC" id="1.16.1.1"/>
    </reaction>
</comment>
<dbReference type="PRINTS" id="PR00411">
    <property type="entry name" value="PNDRDTASEI"/>
</dbReference>
<evidence type="ECO:0000256" key="14">
    <source>
        <dbReference type="ARBA" id="ARBA00023284"/>
    </source>
</evidence>
<dbReference type="PIRSF" id="PIRSF000350">
    <property type="entry name" value="Mercury_reductase_MerA"/>
    <property type="match status" value="1"/>
</dbReference>
<comment type="cofactor">
    <cofactor evidence="1">
        <name>FAD</name>
        <dbReference type="ChEBI" id="CHEBI:57692"/>
    </cofactor>
</comment>
<evidence type="ECO:0000256" key="17">
    <source>
        <dbReference type="RuleBase" id="RU003691"/>
    </source>
</evidence>
<dbReference type="RefSeq" id="WP_241056403.1">
    <property type="nucleotide sequence ID" value="NZ_JAKZBV010000001.1"/>
</dbReference>
<evidence type="ECO:0000256" key="12">
    <source>
        <dbReference type="ARBA" id="ARBA00023002"/>
    </source>
</evidence>
<evidence type="ECO:0000256" key="4">
    <source>
        <dbReference type="ARBA" id="ARBA00012661"/>
    </source>
</evidence>
<feature type="domain" description="FAD/NAD(P)-binding" evidence="19">
    <location>
        <begin position="5"/>
        <end position="333"/>
    </location>
</feature>
<feature type="domain" description="Pyridine nucleotide-disulphide oxidoreductase dimerisation" evidence="18">
    <location>
        <begin position="354"/>
        <end position="461"/>
    </location>
</feature>
<keyword evidence="8" id="KW-0479">Metal-binding</keyword>
<evidence type="ECO:0000256" key="9">
    <source>
        <dbReference type="ARBA" id="ARBA00022827"/>
    </source>
</evidence>
<dbReference type="InterPro" id="IPR021179">
    <property type="entry name" value="Mercury_reductase_MerA"/>
</dbReference>
<comment type="subunit">
    <text evidence="3">Homodimer.</text>
</comment>
<protein>
    <recommendedName>
        <fullName evidence="5">Mercuric reductase</fullName>
        <ecNumber evidence="4">1.16.1.1</ecNumber>
    </recommendedName>
    <alternativeName>
        <fullName evidence="15">Hg(II) reductase</fullName>
    </alternativeName>
</protein>
<keyword evidence="6" id="KW-0475">Mercuric resistance</keyword>
<organism evidence="20 21">
    <name type="scientific">Sinomonas terrae</name>
    <dbReference type="NCBI Taxonomy" id="2908838"/>
    <lineage>
        <taxon>Bacteria</taxon>
        <taxon>Bacillati</taxon>
        <taxon>Actinomycetota</taxon>
        <taxon>Actinomycetes</taxon>
        <taxon>Micrococcales</taxon>
        <taxon>Micrococcaceae</taxon>
        <taxon>Sinomonas</taxon>
    </lineage>
</organism>
<evidence type="ECO:0000256" key="13">
    <source>
        <dbReference type="ARBA" id="ARBA00023157"/>
    </source>
</evidence>
<dbReference type="InterPro" id="IPR023753">
    <property type="entry name" value="FAD/NAD-binding_dom"/>
</dbReference>
<evidence type="ECO:0000256" key="2">
    <source>
        <dbReference type="ARBA" id="ARBA00007532"/>
    </source>
</evidence>
<dbReference type="InterPro" id="IPR001100">
    <property type="entry name" value="Pyr_nuc-diS_OxRdtase"/>
</dbReference>
<keyword evidence="14 17" id="KW-0676">Redox-active center</keyword>
<comment type="caution">
    <text evidence="20">The sequence shown here is derived from an EMBL/GenBank/DDBJ whole genome shotgun (WGS) entry which is preliminary data.</text>
</comment>
<evidence type="ECO:0000256" key="8">
    <source>
        <dbReference type="ARBA" id="ARBA00022723"/>
    </source>
</evidence>
<evidence type="ECO:0000256" key="1">
    <source>
        <dbReference type="ARBA" id="ARBA00001974"/>
    </source>
</evidence>
<evidence type="ECO:0000256" key="15">
    <source>
        <dbReference type="ARBA" id="ARBA00031725"/>
    </source>
</evidence>
<keyword evidence="10" id="KW-0521">NADP</keyword>
<dbReference type="EC" id="1.16.1.1" evidence="4"/>
<dbReference type="PANTHER" id="PTHR43014">
    <property type="entry name" value="MERCURIC REDUCTASE"/>
    <property type="match status" value="1"/>
</dbReference>
<dbReference type="InterPro" id="IPR004099">
    <property type="entry name" value="Pyr_nucl-diS_OxRdtase_dimer"/>
</dbReference>
<evidence type="ECO:0000256" key="5">
    <source>
        <dbReference type="ARBA" id="ARBA00014791"/>
    </source>
</evidence>
<evidence type="ECO:0000256" key="6">
    <source>
        <dbReference type="ARBA" id="ARBA00022466"/>
    </source>
</evidence>
<evidence type="ECO:0000256" key="10">
    <source>
        <dbReference type="ARBA" id="ARBA00022857"/>
    </source>
</evidence>
<evidence type="ECO:0000256" key="7">
    <source>
        <dbReference type="ARBA" id="ARBA00022630"/>
    </source>
</evidence>
<keyword evidence="12 17" id="KW-0560">Oxidoreductase</keyword>
<proteinExistence type="inferred from homology"/>
<reference evidence="20 21" key="1">
    <citation type="submission" date="2022-03" db="EMBL/GenBank/DDBJ databases">
        <title>Sinomonas sp. isolated from a soil.</title>
        <authorList>
            <person name="Han J."/>
            <person name="Kim D.-U."/>
        </authorList>
    </citation>
    <scope>NUCLEOTIDE SEQUENCE [LARGE SCALE GENOMIC DNA]</scope>
    <source>
        <strain evidence="20 21">5-5</strain>
    </source>
</reference>
<accession>A0ABS9U141</accession>
<evidence type="ECO:0000259" key="18">
    <source>
        <dbReference type="Pfam" id="PF02852"/>
    </source>
</evidence>
<evidence type="ECO:0000313" key="21">
    <source>
        <dbReference type="Proteomes" id="UP001202922"/>
    </source>
</evidence>
<keyword evidence="7 17" id="KW-0285">Flavoprotein</keyword>